<dbReference type="EMBL" id="OVEO01000014">
    <property type="protein sequence ID" value="SPR00561.1"/>
    <property type="molecule type" value="Genomic_DNA"/>
</dbReference>
<accession>A0A3P3YK36</accession>
<reference evidence="2 3" key="1">
    <citation type="submission" date="2018-03" db="EMBL/GenBank/DDBJ databases">
        <authorList>
            <person name="Fogelqvist J."/>
        </authorList>
    </citation>
    <scope>NUCLEOTIDE SEQUENCE [LARGE SCALE GENOMIC DNA]</scope>
</reference>
<organism evidence="2 3">
    <name type="scientific">Plasmodiophora brassicae</name>
    <name type="common">Clubroot disease agent</name>
    <dbReference type="NCBI Taxonomy" id="37360"/>
    <lineage>
        <taxon>Eukaryota</taxon>
        <taxon>Sar</taxon>
        <taxon>Rhizaria</taxon>
        <taxon>Endomyxa</taxon>
        <taxon>Phytomyxea</taxon>
        <taxon>Plasmodiophorida</taxon>
        <taxon>Plasmodiophoridae</taxon>
        <taxon>Plasmodiophora</taxon>
    </lineage>
</organism>
<keyword evidence="2" id="KW-0496">Mitochondrion</keyword>
<proteinExistence type="predicted"/>
<name>A0A3P3YK36_PLABS</name>
<gene>
    <name evidence="2" type="ORF">PLBR_LOCUS7776</name>
</gene>
<sequence>MSQHSRPQTPFGNCSGSMGITRLQAWCRWRSWAQAQRGRRRAGIIVECHARRYRLRRAVRAWRAARGARWCAIRGGLRSLREQVGRERSARCARSWYRECTLRRAWRTWTQAAEHVARARNHRLIRAWRAWAMFIAKRKARRGLTSMVSVRQHFLSLVLRRWRQRTRAASSLRAYIARWRLHAWAPLHRATQFDGTRLKRIGLNHFRRGLAVVRVDRLSRFWRKWRASLALVVLQTKLSERFAERHDAHRRLQRAVRWWRHWTRRRVPKIYIKMAAFKAWRVTFERRRLLQRRVVVSFRRNVEIRQEHRQRAETMLSSFLCRRTFYGWQEAHALRRALRCLAWRQWAAFSQSQKRDRLLRSLIEQSRQRRFIRVWHNALHDRRLEWRSLYHWSLAVQRRSLETWASYARMRRAKAGAYAAVEDARRLQLIKGGVRAWFDAFQRHRDVHPARAESPGSQPLHESSAKQDDRYMPGSDDEIERLESLIDAETRYREGLSDPGYRPLDKVILRLINQRIFEIMSRSERC</sequence>
<feature type="region of interest" description="Disordered" evidence="1">
    <location>
        <begin position="448"/>
        <end position="473"/>
    </location>
</feature>
<evidence type="ECO:0008006" key="4">
    <source>
        <dbReference type="Google" id="ProtNLM"/>
    </source>
</evidence>
<geneLocation type="mitochondrion" evidence="2"/>
<evidence type="ECO:0000256" key="1">
    <source>
        <dbReference type="SAM" id="MobiDB-lite"/>
    </source>
</evidence>
<protein>
    <recommendedName>
        <fullName evidence="4">Sfi1 spindle body domain-containing protein</fullName>
    </recommendedName>
</protein>
<evidence type="ECO:0000313" key="2">
    <source>
        <dbReference type="EMBL" id="SPR00561.1"/>
    </source>
</evidence>
<dbReference type="AlphaFoldDB" id="A0A3P3YK36"/>
<evidence type="ECO:0000313" key="3">
    <source>
        <dbReference type="Proteomes" id="UP000290189"/>
    </source>
</evidence>
<dbReference type="Proteomes" id="UP000290189">
    <property type="component" value="Unassembled WGS sequence"/>
</dbReference>